<sequence length="78" mass="8977">MSLSKTQIFLFFESGNYVKECLCLIDTHLVGELFFRFHNMILPSAQMKKYGGRDSFQIAKTEAFSLENGISHSLSLYF</sequence>
<name>A0A5S4VCT1_9FIRM</name>
<evidence type="ECO:0000313" key="2">
    <source>
        <dbReference type="Proteomes" id="UP000324327"/>
    </source>
</evidence>
<protein>
    <submittedName>
        <fullName evidence="1">Uncharacterized protein</fullName>
    </submittedName>
</protein>
<dbReference type="EMBL" id="VSTF01000025">
    <property type="protein sequence ID" value="TYL56843.1"/>
    <property type="molecule type" value="Genomic_DNA"/>
</dbReference>
<proteinExistence type="predicted"/>
<reference evidence="1 2" key="1">
    <citation type="submission" date="2019-08" db="EMBL/GenBank/DDBJ databases">
        <authorList>
            <person name="Duncan S."/>
            <person name="Walker A."/>
        </authorList>
    </citation>
    <scope>NUCLEOTIDE SEQUENCE [LARGE SCALE GENOMIC DNA]</scope>
    <source>
        <strain evidence="1 2">T3WBe13</strain>
    </source>
</reference>
<organism evidence="1 2">
    <name type="scientific">Agathobacter rectalis</name>
    <dbReference type="NCBI Taxonomy" id="39491"/>
    <lineage>
        <taxon>Bacteria</taxon>
        <taxon>Bacillati</taxon>
        <taxon>Bacillota</taxon>
        <taxon>Clostridia</taxon>
        <taxon>Lachnospirales</taxon>
        <taxon>Lachnospiraceae</taxon>
        <taxon>Agathobacter</taxon>
    </lineage>
</organism>
<reference evidence="1 2" key="2">
    <citation type="submission" date="2019-09" db="EMBL/GenBank/DDBJ databases">
        <title>Strain-level analysis of Eubacterium rectale using genomes from metagenomes.</title>
        <authorList>
            <person name="Karcher N."/>
            <person name="Segata N."/>
        </authorList>
    </citation>
    <scope>NUCLEOTIDE SEQUENCE [LARGE SCALE GENOMIC DNA]</scope>
    <source>
        <strain evidence="1 2">T3WBe13</strain>
    </source>
</reference>
<dbReference type="AlphaFoldDB" id="A0A5S4VCT1"/>
<comment type="caution">
    <text evidence="1">The sequence shown here is derived from an EMBL/GenBank/DDBJ whole genome shotgun (WGS) entry which is preliminary data.</text>
</comment>
<dbReference type="Proteomes" id="UP000324327">
    <property type="component" value="Unassembled WGS sequence"/>
</dbReference>
<evidence type="ECO:0000313" key="1">
    <source>
        <dbReference type="EMBL" id="TYL56843.1"/>
    </source>
</evidence>
<accession>A0A5S4VCT1</accession>
<gene>
    <name evidence="1" type="ORF">FYL31_14275</name>
</gene>